<dbReference type="GO" id="GO:0003700">
    <property type="term" value="F:DNA-binding transcription factor activity"/>
    <property type="evidence" value="ECO:0007669"/>
    <property type="project" value="TreeGrafter"/>
</dbReference>
<protein>
    <submittedName>
        <fullName evidence="6">AT-hook motif nuclear-localized 17-like</fullName>
    </submittedName>
</protein>
<dbReference type="Proteomes" id="UP000594638">
    <property type="component" value="Unassembled WGS sequence"/>
</dbReference>
<dbReference type="CDD" id="cd11378">
    <property type="entry name" value="DUF296"/>
    <property type="match status" value="1"/>
</dbReference>
<dbReference type="AlphaFoldDB" id="A0A8S0QHG3"/>
<comment type="caution">
    <text evidence="6">The sequence shown here is derived from an EMBL/GenBank/DDBJ whole genome shotgun (WGS) entry which is preliminary data.</text>
</comment>
<evidence type="ECO:0000256" key="2">
    <source>
        <dbReference type="ARBA" id="ARBA00023125"/>
    </source>
</evidence>
<dbReference type="InterPro" id="IPR005175">
    <property type="entry name" value="PPC_dom"/>
</dbReference>
<reference evidence="6 7" key="1">
    <citation type="submission" date="2019-12" db="EMBL/GenBank/DDBJ databases">
        <authorList>
            <person name="Alioto T."/>
            <person name="Alioto T."/>
            <person name="Gomez Garrido J."/>
        </authorList>
    </citation>
    <scope>NUCLEOTIDE SEQUENCE [LARGE SCALE GENOMIC DNA]</scope>
</reference>
<dbReference type="PANTHER" id="PTHR31100:SF69">
    <property type="entry name" value="AT-HOOK MOTIF NUCLEAR-LOCALIZED PROTEIN 17-RELATED"/>
    <property type="match status" value="1"/>
</dbReference>
<keyword evidence="1" id="KW-0805">Transcription regulation</keyword>
<dbReference type="Gene3D" id="3.30.1330.80">
    <property type="entry name" value="Hypothetical protein, similar to alpha- acetolactate decarboxylase, domain 2"/>
    <property type="match status" value="1"/>
</dbReference>
<evidence type="ECO:0000313" key="7">
    <source>
        <dbReference type="Proteomes" id="UP000594638"/>
    </source>
</evidence>
<feature type="compositionally biased region" description="Polar residues" evidence="4">
    <location>
        <begin position="47"/>
        <end position="65"/>
    </location>
</feature>
<dbReference type="Gramene" id="OE9A081595T1">
    <property type="protein sequence ID" value="OE9A081595C1"/>
    <property type="gene ID" value="OE9A081595"/>
</dbReference>
<accession>A0A8S0QHG3</accession>
<evidence type="ECO:0000256" key="4">
    <source>
        <dbReference type="SAM" id="MobiDB-lite"/>
    </source>
</evidence>
<dbReference type="GO" id="GO:0003680">
    <property type="term" value="F:minor groove of adenine-thymine-rich DNA binding"/>
    <property type="evidence" value="ECO:0007669"/>
    <property type="project" value="InterPro"/>
</dbReference>
<dbReference type="PROSITE" id="PS51742">
    <property type="entry name" value="PPC"/>
    <property type="match status" value="1"/>
</dbReference>
<feature type="region of interest" description="Disordered" evidence="4">
    <location>
        <begin position="1"/>
        <end position="97"/>
    </location>
</feature>
<feature type="compositionally biased region" description="Basic and acidic residues" evidence="4">
    <location>
        <begin position="222"/>
        <end position="232"/>
    </location>
</feature>
<name>A0A8S0QHG3_OLEEU</name>
<evidence type="ECO:0000313" key="6">
    <source>
        <dbReference type="EMBL" id="CAA2967222.1"/>
    </source>
</evidence>
<dbReference type="GO" id="GO:0005634">
    <property type="term" value="C:nucleus"/>
    <property type="evidence" value="ECO:0007669"/>
    <property type="project" value="TreeGrafter"/>
</dbReference>
<dbReference type="EMBL" id="CACTIH010001879">
    <property type="protein sequence ID" value="CAA2967222.1"/>
    <property type="molecule type" value="Genomic_DNA"/>
</dbReference>
<feature type="domain" description="PPC" evidence="5">
    <location>
        <begin position="97"/>
        <end position="237"/>
    </location>
</feature>
<evidence type="ECO:0000256" key="1">
    <source>
        <dbReference type="ARBA" id="ARBA00023015"/>
    </source>
</evidence>
<proteinExistence type="predicted"/>
<feature type="region of interest" description="Disordered" evidence="4">
    <location>
        <begin position="220"/>
        <end position="260"/>
    </location>
</feature>
<keyword evidence="3" id="KW-0804">Transcription</keyword>
<dbReference type="PANTHER" id="PTHR31100">
    <property type="entry name" value="AT-HOOK MOTIF NUCLEAR-LOCALIZED PROTEIN 15"/>
    <property type="match status" value="1"/>
</dbReference>
<keyword evidence="7" id="KW-1185">Reference proteome</keyword>
<organism evidence="6 7">
    <name type="scientific">Olea europaea subsp. europaea</name>
    <dbReference type="NCBI Taxonomy" id="158383"/>
    <lineage>
        <taxon>Eukaryota</taxon>
        <taxon>Viridiplantae</taxon>
        <taxon>Streptophyta</taxon>
        <taxon>Embryophyta</taxon>
        <taxon>Tracheophyta</taxon>
        <taxon>Spermatophyta</taxon>
        <taxon>Magnoliopsida</taxon>
        <taxon>eudicotyledons</taxon>
        <taxon>Gunneridae</taxon>
        <taxon>Pentapetalae</taxon>
        <taxon>asterids</taxon>
        <taxon>lamiids</taxon>
        <taxon>Lamiales</taxon>
        <taxon>Oleaceae</taxon>
        <taxon>Oleeae</taxon>
        <taxon>Olea</taxon>
    </lineage>
</organism>
<evidence type="ECO:0000256" key="3">
    <source>
        <dbReference type="ARBA" id="ARBA00023163"/>
    </source>
</evidence>
<dbReference type="OrthoDB" id="782346at2759"/>
<gene>
    <name evidence="6" type="ORF">OLEA9_A081595</name>
</gene>
<sequence>MFNPRQETHTSSTLTSQHRHRRNPSLTTTPSPPHHHSGMPNEEADSQSHSTPFNTQRYPSTSANDGASIEVVRRPRGRPPGSKNKPKPPVIITQDPEPSMKPYVLEISDNNDIVDAITQFCRKRNMGLCILNGSGVVANVNLKQISSTPGAVVTFRGHFNILSISATVLPGNIPATDDGFKISLAGPHGQVIGGLVVGPLISAGTIYLIAATFSSPSFQKLPLEDDPHHSGAERQQSPPELSRLGDNGPPPPPAADSSRIPVYTYQSSDVIWAPAARQPPPPPPHF</sequence>
<keyword evidence="2" id="KW-0238">DNA-binding</keyword>
<evidence type="ECO:0000259" key="5">
    <source>
        <dbReference type="PROSITE" id="PS51742"/>
    </source>
</evidence>
<dbReference type="Pfam" id="PF03479">
    <property type="entry name" value="PCC"/>
    <property type="match status" value="1"/>
</dbReference>
<dbReference type="InterPro" id="IPR014476">
    <property type="entry name" value="AHL15-29"/>
</dbReference>
<dbReference type="SUPFAM" id="SSF117856">
    <property type="entry name" value="AF0104/ALDC/Ptd012-like"/>
    <property type="match status" value="1"/>
</dbReference>